<feature type="transmembrane region" description="Helical" evidence="7">
    <location>
        <begin position="38"/>
        <end position="58"/>
    </location>
</feature>
<dbReference type="AlphaFoldDB" id="A0AA49JW52"/>
<keyword evidence="4 7" id="KW-1133">Transmembrane helix</keyword>
<feature type="transmembrane region" description="Helical" evidence="7">
    <location>
        <begin position="473"/>
        <end position="492"/>
    </location>
</feature>
<evidence type="ECO:0000256" key="6">
    <source>
        <dbReference type="RuleBase" id="RU362091"/>
    </source>
</evidence>
<dbReference type="PANTHER" id="PTHR11819:SF77">
    <property type="entry name" value="SODIUM_GLUCOSE COTRANSPORT PROTEIN"/>
    <property type="match status" value="1"/>
</dbReference>
<dbReference type="PROSITE" id="PS50283">
    <property type="entry name" value="NA_SOLUT_SYMP_3"/>
    <property type="match status" value="1"/>
</dbReference>
<dbReference type="GO" id="GO:0005886">
    <property type="term" value="C:plasma membrane"/>
    <property type="evidence" value="ECO:0007669"/>
    <property type="project" value="TreeGrafter"/>
</dbReference>
<feature type="transmembrane region" description="Helical" evidence="7">
    <location>
        <begin position="6"/>
        <end position="26"/>
    </location>
</feature>
<dbReference type="Pfam" id="PF00474">
    <property type="entry name" value="SSF"/>
    <property type="match status" value="1"/>
</dbReference>
<name>A0AA49JW52_9BACT</name>
<dbReference type="RefSeq" id="WP_367885861.1">
    <property type="nucleotide sequence ID" value="NZ_CP130612.1"/>
</dbReference>
<dbReference type="InterPro" id="IPR001734">
    <property type="entry name" value="Na/solute_symporter"/>
</dbReference>
<feature type="transmembrane region" description="Helical" evidence="7">
    <location>
        <begin position="78"/>
        <end position="95"/>
    </location>
</feature>
<reference evidence="8" key="1">
    <citation type="submission" date="2023-07" db="EMBL/GenBank/DDBJ databases">
        <authorList>
            <person name="Haufschild T."/>
            <person name="Kallscheuer N."/>
            <person name="Hammer J."/>
            <person name="Kohn T."/>
            <person name="Kabuu M."/>
            <person name="Jogler M."/>
            <person name="Wohfarth N."/>
            <person name="Heuer A."/>
            <person name="Rohde M."/>
            <person name="van Teeseling M.C.F."/>
            <person name="Jogler C."/>
        </authorList>
    </citation>
    <scope>NUCLEOTIDE SEQUENCE</scope>
    <source>
        <strain evidence="8">Strain 138</strain>
    </source>
</reference>
<dbReference type="CDD" id="cd11477">
    <property type="entry name" value="SLC5sbd_u1"/>
    <property type="match status" value="1"/>
</dbReference>
<gene>
    <name evidence="8" type="ORF">Strain138_002308</name>
</gene>
<comment type="subcellular location">
    <subcellularLocation>
        <location evidence="1">Membrane</location>
        <topology evidence="1">Multi-pass membrane protein</topology>
    </subcellularLocation>
</comment>
<accession>A0AA49JW52</accession>
<feature type="transmembrane region" description="Helical" evidence="7">
    <location>
        <begin position="158"/>
        <end position="179"/>
    </location>
</feature>
<feature type="transmembrane region" description="Helical" evidence="7">
    <location>
        <begin position="331"/>
        <end position="355"/>
    </location>
</feature>
<keyword evidence="3 7" id="KW-0812">Transmembrane</keyword>
<feature type="transmembrane region" description="Helical" evidence="7">
    <location>
        <begin position="562"/>
        <end position="580"/>
    </location>
</feature>
<evidence type="ECO:0000313" key="8">
    <source>
        <dbReference type="EMBL" id="WKW12994.1"/>
    </source>
</evidence>
<proteinExistence type="inferred from homology"/>
<feature type="transmembrane region" description="Helical" evidence="7">
    <location>
        <begin position="127"/>
        <end position="146"/>
    </location>
</feature>
<dbReference type="GO" id="GO:0005412">
    <property type="term" value="F:D-glucose:sodium symporter activity"/>
    <property type="evidence" value="ECO:0007669"/>
    <property type="project" value="TreeGrafter"/>
</dbReference>
<protein>
    <submittedName>
        <fullName evidence="8">Na+:solute symporter</fullName>
    </submittedName>
</protein>
<evidence type="ECO:0000256" key="3">
    <source>
        <dbReference type="ARBA" id="ARBA00022692"/>
    </source>
</evidence>
<sequence>MRLTALDWTIVVLSLTVAFVPALLLARRAGSNTTEFFTSGRAAPWWLIGVSMVATTFSTDTPNLVTDLVRGGGVAGNWVWWAFLLTGMATVFFYARMWRRSGVLTDLEFYEIRYSGRAASLVRGFRAVYLGLVFNVVIMATVNLAAAKIASILLGWPMWQTLAVCAVLNVLFAVVSGLWGVLVADFIQFGIAMAGSFAAAYFALQRPEVGGLMGLFSQLPAQAYTFLPDFSDWTVALTVFVLPLTVQWWSVWYPGAEPGGGSYIAQRMLASKSEQDALFGTLFFNVAHYGLRTWPWIIVALSSMLVFPSLDDIARAFPDVPRTLIGNDIAYPAMLTFLPVGWLGLMVAGLLSAYVSTIVTHLNWGTSYLVHDLYRRFVKPEASEAHYVLVGRLVTAGLMVVAAALTFYLETARAGFTLLLSIGAGTGLLYLLRWYWWRVNAAAEIAAMLGSFAIALGFELARRAGVEVAAHHALLVTVGATTVIWLLAAFLGPRTDAAVLQRFYQLVRPAGPGWTQVRAAAGLTASPDSFAQALLGWVCGVLFVYAALFGVGAWLMANSALAMVWAVVFVVSGAGAWRIVQGFRATA</sequence>
<evidence type="ECO:0000256" key="1">
    <source>
        <dbReference type="ARBA" id="ARBA00004141"/>
    </source>
</evidence>
<feature type="transmembrane region" description="Helical" evidence="7">
    <location>
        <begin position="416"/>
        <end position="436"/>
    </location>
</feature>
<evidence type="ECO:0000256" key="4">
    <source>
        <dbReference type="ARBA" id="ARBA00022989"/>
    </source>
</evidence>
<keyword evidence="5 7" id="KW-0472">Membrane</keyword>
<feature type="transmembrane region" description="Helical" evidence="7">
    <location>
        <begin position="186"/>
        <end position="204"/>
    </location>
</feature>
<dbReference type="Gene3D" id="1.20.1730.10">
    <property type="entry name" value="Sodium/glucose cotransporter"/>
    <property type="match status" value="1"/>
</dbReference>
<dbReference type="PANTHER" id="PTHR11819">
    <property type="entry name" value="SOLUTE CARRIER FAMILY 5"/>
    <property type="match status" value="1"/>
</dbReference>
<evidence type="ECO:0000256" key="5">
    <source>
        <dbReference type="ARBA" id="ARBA00023136"/>
    </source>
</evidence>
<feature type="transmembrane region" description="Helical" evidence="7">
    <location>
        <begin position="534"/>
        <end position="555"/>
    </location>
</feature>
<feature type="transmembrane region" description="Helical" evidence="7">
    <location>
        <begin position="385"/>
        <end position="409"/>
    </location>
</feature>
<evidence type="ECO:0000256" key="2">
    <source>
        <dbReference type="ARBA" id="ARBA00006434"/>
    </source>
</evidence>
<dbReference type="InterPro" id="IPR038377">
    <property type="entry name" value="Na/Glc_symporter_sf"/>
</dbReference>
<organism evidence="8">
    <name type="scientific">Pseudogemmatithrix spongiicola</name>
    <dbReference type="NCBI Taxonomy" id="3062599"/>
    <lineage>
        <taxon>Bacteria</taxon>
        <taxon>Pseudomonadati</taxon>
        <taxon>Gemmatimonadota</taxon>
        <taxon>Gemmatimonadia</taxon>
        <taxon>Gemmatimonadales</taxon>
        <taxon>Gemmatimonadaceae</taxon>
        <taxon>Pseudogemmatithrix</taxon>
    </lineage>
</organism>
<comment type="similarity">
    <text evidence="2 6">Belongs to the sodium:solute symporter (SSF) (TC 2.A.21) family.</text>
</comment>
<feature type="transmembrane region" description="Helical" evidence="7">
    <location>
        <begin position="442"/>
        <end position="461"/>
    </location>
</feature>
<evidence type="ECO:0000256" key="7">
    <source>
        <dbReference type="SAM" id="Phobius"/>
    </source>
</evidence>
<dbReference type="EMBL" id="CP130612">
    <property type="protein sequence ID" value="WKW12994.1"/>
    <property type="molecule type" value="Genomic_DNA"/>
</dbReference>